<feature type="domain" description="Jacalin-type lectin" evidence="3">
    <location>
        <begin position="1"/>
        <end position="145"/>
    </location>
</feature>
<dbReference type="InterPro" id="IPR001229">
    <property type="entry name" value="Jacalin-like_lectin_dom"/>
</dbReference>
<gene>
    <name evidence="4" type="ORF">DCAR_0727734</name>
</gene>
<evidence type="ECO:0000313" key="5">
    <source>
        <dbReference type="Proteomes" id="UP000077755"/>
    </source>
</evidence>
<dbReference type="EMBL" id="CP093349">
    <property type="protein sequence ID" value="WOH08296.1"/>
    <property type="molecule type" value="Genomic_DNA"/>
</dbReference>
<evidence type="ECO:0000256" key="2">
    <source>
        <dbReference type="ARBA" id="ARBA00022734"/>
    </source>
</evidence>
<dbReference type="SMART" id="SM00915">
    <property type="entry name" value="Jacalin"/>
    <property type="match status" value="1"/>
</dbReference>
<dbReference type="PROSITE" id="PS51752">
    <property type="entry name" value="JACALIN_LECTIN"/>
    <property type="match status" value="1"/>
</dbReference>
<proteinExistence type="inferred from homology"/>
<dbReference type="PANTHER" id="PTHR47293">
    <property type="entry name" value="JACALIN-RELATED LECTIN 3"/>
    <property type="match status" value="1"/>
</dbReference>
<accession>A0AAF0XKW0</accession>
<dbReference type="Pfam" id="PF01419">
    <property type="entry name" value="Jacalin"/>
    <property type="match status" value="1"/>
</dbReference>
<dbReference type="PANTHER" id="PTHR47293:SF70">
    <property type="entry name" value="JACALIN-RELATED LECTIN 24-RELATED"/>
    <property type="match status" value="1"/>
</dbReference>
<evidence type="ECO:0000313" key="4">
    <source>
        <dbReference type="EMBL" id="WOH08296.1"/>
    </source>
</evidence>
<dbReference type="AlphaFoldDB" id="A0AAF0XKW0"/>
<reference evidence="4" key="2">
    <citation type="submission" date="2022-03" db="EMBL/GenBank/DDBJ databases">
        <title>Draft title - Genomic analysis of global carrot germplasm unveils the trajectory of domestication and the origin of high carotenoid orange carrot.</title>
        <authorList>
            <person name="Iorizzo M."/>
            <person name="Ellison S."/>
            <person name="Senalik D."/>
            <person name="Macko-Podgorni A."/>
            <person name="Grzebelus D."/>
            <person name="Bostan H."/>
            <person name="Rolling W."/>
            <person name="Curaba J."/>
            <person name="Simon P."/>
        </authorList>
    </citation>
    <scope>NUCLEOTIDE SEQUENCE</scope>
    <source>
        <tissue evidence="4">Leaf</tissue>
    </source>
</reference>
<organism evidence="4 5">
    <name type="scientific">Daucus carota subsp. sativus</name>
    <name type="common">Carrot</name>
    <dbReference type="NCBI Taxonomy" id="79200"/>
    <lineage>
        <taxon>Eukaryota</taxon>
        <taxon>Viridiplantae</taxon>
        <taxon>Streptophyta</taxon>
        <taxon>Embryophyta</taxon>
        <taxon>Tracheophyta</taxon>
        <taxon>Spermatophyta</taxon>
        <taxon>Magnoliopsida</taxon>
        <taxon>eudicotyledons</taxon>
        <taxon>Gunneridae</taxon>
        <taxon>Pentapetalae</taxon>
        <taxon>asterids</taxon>
        <taxon>campanulids</taxon>
        <taxon>Apiales</taxon>
        <taxon>Apiaceae</taxon>
        <taxon>Apioideae</taxon>
        <taxon>Scandiceae</taxon>
        <taxon>Daucinae</taxon>
        <taxon>Daucus</taxon>
        <taxon>Daucus sect. Daucus</taxon>
    </lineage>
</organism>
<dbReference type="Gene3D" id="2.100.10.30">
    <property type="entry name" value="Jacalin-like lectin domain"/>
    <property type="match status" value="1"/>
</dbReference>
<dbReference type="GO" id="GO:0030246">
    <property type="term" value="F:carbohydrate binding"/>
    <property type="evidence" value="ECO:0007669"/>
    <property type="project" value="UniProtKB-KW"/>
</dbReference>
<protein>
    <recommendedName>
        <fullName evidence="3">Jacalin-type lectin domain-containing protein</fullName>
    </recommendedName>
</protein>
<reference evidence="4" key="1">
    <citation type="journal article" date="2016" name="Nat. Genet.">
        <title>A high-quality carrot genome assembly provides new insights into carotenoid accumulation and asterid genome evolution.</title>
        <authorList>
            <person name="Iorizzo M."/>
            <person name="Ellison S."/>
            <person name="Senalik D."/>
            <person name="Zeng P."/>
            <person name="Satapoomin P."/>
            <person name="Huang J."/>
            <person name="Bowman M."/>
            <person name="Iovene M."/>
            <person name="Sanseverino W."/>
            <person name="Cavagnaro P."/>
            <person name="Yildiz M."/>
            <person name="Macko-Podgorni A."/>
            <person name="Moranska E."/>
            <person name="Grzebelus E."/>
            <person name="Grzebelus D."/>
            <person name="Ashrafi H."/>
            <person name="Zheng Z."/>
            <person name="Cheng S."/>
            <person name="Spooner D."/>
            <person name="Van Deynze A."/>
            <person name="Simon P."/>
        </authorList>
    </citation>
    <scope>NUCLEOTIDE SEQUENCE</scope>
    <source>
        <tissue evidence="4">Leaf</tissue>
    </source>
</reference>
<sequence length="171" mass="18802">MIRIGPAYPGRGIPWDHKGKTEVAQILISCNRNRINFMYFVYVEDGGTKLVLSEKIGREETSHSMETVRLVHYESEWSIQRLSRKVFTFHTNKGVYGPFAPGAPGAPTKGLVSIDFNYQVAGKFGGFFGSYETDSIETIGFYIDPLQKLANQPGEIAVGGSDGLEASGETS</sequence>
<dbReference type="InterPro" id="IPR036404">
    <property type="entry name" value="Jacalin-like_lectin_dom_sf"/>
</dbReference>
<evidence type="ECO:0000256" key="1">
    <source>
        <dbReference type="ARBA" id="ARBA00006568"/>
    </source>
</evidence>
<dbReference type="SUPFAM" id="SSF51101">
    <property type="entry name" value="Mannose-binding lectins"/>
    <property type="match status" value="1"/>
</dbReference>
<name>A0AAF0XKW0_DAUCS</name>
<comment type="similarity">
    <text evidence="1">Belongs to the jacalin lectin family.</text>
</comment>
<keyword evidence="2" id="KW-0430">Lectin</keyword>
<dbReference type="Proteomes" id="UP000077755">
    <property type="component" value="Chromosome 7"/>
</dbReference>
<evidence type="ECO:0000259" key="3">
    <source>
        <dbReference type="PROSITE" id="PS51752"/>
    </source>
</evidence>
<keyword evidence="5" id="KW-1185">Reference proteome</keyword>